<dbReference type="RefSeq" id="WP_098464403.1">
    <property type="nucleotide sequence ID" value="NZ_PDJJ01000001.1"/>
</dbReference>
<dbReference type="InterPro" id="IPR057369">
    <property type="entry name" value="VG15"/>
</dbReference>
<protein>
    <recommendedName>
        <fullName evidence="3">Phage Mu protein F like protein</fullName>
    </recommendedName>
</protein>
<dbReference type="Pfam" id="PF25310">
    <property type="entry name" value="VG15"/>
    <property type="match status" value="1"/>
</dbReference>
<reference evidence="1 2" key="1">
    <citation type="submission" date="2017-10" db="EMBL/GenBank/DDBJ databases">
        <title>Sequencing the genomes of 1000 actinobacteria strains.</title>
        <authorList>
            <person name="Klenk H.-P."/>
        </authorList>
    </citation>
    <scope>NUCLEOTIDE SEQUENCE [LARGE SCALE GENOMIC DNA]</scope>
    <source>
        <strain evidence="1 2">DSM 21863</strain>
    </source>
</reference>
<proteinExistence type="predicted"/>
<keyword evidence="2" id="KW-1185">Reference proteome</keyword>
<sequence length="260" mass="27608">MTPEEGAAWEALRVSVAARSSRVGSALEGLWSGRMTPGTLTASATRSAFLGDVLALVREAYGANSLEALEAYRIARAAAGLGPLPATLDRPASANPDRVLESVEGIVTARLDAEDTPTLRTAEQALAAVSARAVSLAAYGSSDQIIRTVARDRDAVGWERYDDVGETCSRCLLLLARGPVYSATSSSFARHPHCTCGARAVFTDRGPSPEAREAYGFYAAVQRGEFRYPEGHRLEGERLSFRAALAAQRAGTLESFRASA</sequence>
<evidence type="ECO:0008006" key="3">
    <source>
        <dbReference type="Google" id="ProtNLM"/>
    </source>
</evidence>
<comment type="caution">
    <text evidence="1">The sequence shown here is derived from an EMBL/GenBank/DDBJ whole genome shotgun (WGS) entry which is preliminary data.</text>
</comment>
<dbReference type="Proteomes" id="UP000224130">
    <property type="component" value="Unassembled WGS sequence"/>
</dbReference>
<dbReference type="EMBL" id="PDJJ01000001">
    <property type="protein sequence ID" value="PFG44158.1"/>
    <property type="molecule type" value="Genomic_DNA"/>
</dbReference>
<dbReference type="AlphaFoldDB" id="A0A2A9EZ56"/>
<organism evidence="1 2">
    <name type="scientific">Isoptericola jiangsuensis</name>
    <dbReference type="NCBI Taxonomy" id="548579"/>
    <lineage>
        <taxon>Bacteria</taxon>
        <taxon>Bacillati</taxon>
        <taxon>Actinomycetota</taxon>
        <taxon>Actinomycetes</taxon>
        <taxon>Micrococcales</taxon>
        <taxon>Promicromonosporaceae</taxon>
        <taxon>Isoptericola</taxon>
    </lineage>
</organism>
<evidence type="ECO:0000313" key="2">
    <source>
        <dbReference type="Proteomes" id="UP000224130"/>
    </source>
</evidence>
<gene>
    <name evidence="1" type="ORF">ATJ88_2876</name>
</gene>
<accession>A0A2A9EZ56</accession>
<name>A0A2A9EZ56_9MICO</name>
<evidence type="ECO:0000313" key="1">
    <source>
        <dbReference type="EMBL" id="PFG44158.1"/>
    </source>
</evidence>
<dbReference type="OrthoDB" id="3194844at2"/>